<dbReference type="Proteomes" id="UP000594014">
    <property type="component" value="Chromosome"/>
</dbReference>
<protein>
    <submittedName>
        <fullName evidence="1">MarR family transcriptional regulator</fullName>
    </submittedName>
</protein>
<evidence type="ECO:0000313" key="2">
    <source>
        <dbReference type="Proteomes" id="UP000594014"/>
    </source>
</evidence>
<organism evidence="1 2">
    <name type="scientific">Anoxybacterium hadale</name>
    <dbReference type="NCBI Taxonomy" id="3408580"/>
    <lineage>
        <taxon>Bacteria</taxon>
        <taxon>Bacillati</taxon>
        <taxon>Bacillota</taxon>
        <taxon>Clostridia</taxon>
        <taxon>Peptostreptococcales</taxon>
        <taxon>Anaerovoracaceae</taxon>
        <taxon>Anoxybacterium</taxon>
    </lineage>
</organism>
<dbReference type="EMBL" id="CP042469">
    <property type="protein sequence ID" value="QOX62028.1"/>
    <property type="molecule type" value="Genomic_DNA"/>
</dbReference>
<accession>A0ACD1A6I8</accession>
<evidence type="ECO:0000313" key="1">
    <source>
        <dbReference type="EMBL" id="QOX62028.1"/>
    </source>
</evidence>
<reference evidence="1" key="1">
    <citation type="submission" date="2019-08" db="EMBL/GenBank/DDBJ databases">
        <title>Genome sequence of Clostridiales bacterium MT110.</title>
        <authorList>
            <person name="Cao J."/>
        </authorList>
    </citation>
    <scope>NUCLEOTIDE SEQUENCE</scope>
    <source>
        <strain evidence="1">MT110</strain>
    </source>
</reference>
<keyword evidence="2" id="KW-1185">Reference proteome</keyword>
<name>A0ACD1A6I8_9FIRM</name>
<gene>
    <name evidence="1" type="ORF">FRZ06_01010</name>
</gene>
<sequence>MTEQEKLIKLFHTILKRMKKEWNHQIQGISHSQYLILSSLNHSGPQKAAQLAELTQNTPGAITSATDKLVSEGYAMRKGDEGDRRVVYLEITDKGRELANSLSEALNEVTMNFFQGLPEEDIQHLIRIYNKISENLDQCKG</sequence>
<proteinExistence type="predicted"/>